<dbReference type="PANTHER" id="PTHR48107:SF16">
    <property type="entry name" value="NADPH-DEPENDENT ALDEHYDE REDUCTASE 1, CHLOROPLASTIC"/>
    <property type="match status" value="1"/>
</dbReference>
<gene>
    <name evidence="4" type="ORF">BN869_000005621_1</name>
</gene>
<accession>A0A0B7JX26</accession>
<keyword evidence="3" id="KW-0560">Oxidoreductase</keyword>
<dbReference type="Gene3D" id="3.40.50.720">
    <property type="entry name" value="NAD(P)-binding Rossmann-like Domain"/>
    <property type="match status" value="1"/>
</dbReference>
<comment type="similarity">
    <text evidence="1">Belongs to the short-chain dehydrogenases/reductases (SDR) family.</text>
</comment>
<evidence type="ECO:0000256" key="1">
    <source>
        <dbReference type="ARBA" id="ARBA00006484"/>
    </source>
</evidence>
<dbReference type="InterPro" id="IPR020904">
    <property type="entry name" value="Sc_DH/Rdtase_CS"/>
</dbReference>
<evidence type="ECO:0000313" key="4">
    <source>
        <dbReference type="EMBL" id="CEO49564.1"/>
    </source>
</evidence>
<dbReference type="InterPro" id="IPR002347">
    <property type="entry name" value="SDR_fam"/>
</dbReference>
<dbReference type="AlphaFoldDB" id="A0A0B7JX26"/>
<protein>
    <submittedName>
        <fullName evidence="4">Uncharacterized protein</fullName>
    </submittedName>
</protein>
<dbReference type="PANTHER" id="PTHR48107">
    <property type="entry name" value="NADPH-DEPENDENT ALDEHYDE REDUCTASE-LIKE PROTEIN, CHLOROPLASTIC-RELATED"/>
    <property type="match status" value="1"/>
</dbReference>
<proteinExistence type="inferred from homology"/>
<keyword evidence="2" id="KW-0521">NADP</keyword>
<organism evidence="4">
    <name type="scientific">Bionectria ochroleuca</name>
    <name type="common">Gliocladium roseum</name>
    <dbReference type="NCBI Taxonomy" id="29856"/>
    <lineage>
        <taxon>Eukaryota</taxon>
        <taxon>Fungi</taxon>
        <taxon>Dikarya</taxon>
        <taxon>Ascomycota</taxon>
        <taxon>Pezizomycotina</taxon>
        <taxon>Sordariomycetes</taxon>
        <taxon>Hypocreomycetidae</taxon>
        <taxon>Hypocreales</taxon>
        <taxon>Bionectriaceae</taxon>
        <taxon>Clonostachys</taxon>
    </lineage>
</organism>
<dbReference type="SUPFAM" id="SSF51735">
    <property type="entry name" value="NAD(P)-binding Rossmann-fold domains"/>
    <property type="match status" value="1"/>
</dbReference>
<evidence type="ECO:0000256" key="2">
    <source>
        <dbReference type="ARBA" id="ARBA00022857"/>
    </source>
</evidence>
<dbReference type="Pfam" id="PF00106">
    <property type="entry name" value="adh_short"/>
    <property type="match status" value="1"/>
</dbReference>
<dbReference type="PRINTS" id="PR00081">
    <property type="entry name" value="GDHRDH"/>
</dbReference>
<evidence type="ECO:0000256" key="3">
    <source>
        <dbReference type="ARBA" id="ARBA00023002"/>
    </source>
</evidence>
<reference evidence="4" key="1">
    <citation type="submission" date="2015-01" db="EMBL/GenBank/DDBJ databases">
        <authorList>
            <person name="Durling Mikael"/>
        </authorList>
    </citation>
    <scope>NUCLEOTIDE SEQUENCE</scope>
</reference>
<sequence>MDPDSLSLQGKIAIVTGSGKENGIGAAIATALARNGCSVAINHVSDDSSHRAAEVEAKIKSLGARVVTIQADISTVDGAKEIVKRTLSAFNSSKIDILEVMERIFRVNVFGPLFMIQETVPFMPQGGRIINTGSTASKTGFVHDPIYAASKAAMDQMTFALSMEIRFQTPSCPFLARLRKIKQLGRKYGLTINTIAPGSVKTDNFPGDPNSQAVQAFIDLTRAEARPGNVEDIADVALLLASEKSRWLTGQYISASGGVTGG</sequence>
<dbReference type="PROSITE" id="PS00061">
    <property type="entry name" value="ADH_SHORT"/>
    <property type="match status" value="1"/>
</dbReference>
<dbReference type="GO" id="GO:0016614">
    <property type="term" value="F:oxidoreductase activity, acting on CH-OH group of donors"/>
    <property type="evidence" value="ECO:0007669"/>
    <property type="project" value="UniProtKB-ARBA"/>
</dbReference>
<name>A0A0B7JX26_BIOOC</name>
<dbReference type="Pfam" id="PF13561">
    <property type="entry name" value="adh_short_C2"/>
    <property type="match status" value="1"/>
</dbReference>
<dbReference type="InterPro" id="IPR036291">
    <property type="entry name" value="NAD(P)-bd_dom_sf"/>
</dbReference>
<dbReference type="EMBL" id="CDPU01000015">
    <property type="protein sequence ID" value="CEO49564.1"/>
    <property type="molecule type" value="Genomic_DNA"/>
</dbReference>